<dbReference type="EMBL" id="AP018358">
    <property type="protein sequence ID" value="BBA43448.1"/>
    <property type="molecule type" value="Genomic_DNA"/>
</dbReference>
<gene>
    <name evidence="1" type="ORF">BCCH1_59480</name>
    <name evidence="2" type="ORF">BCCH1_76840</name>
</gene>
<evidence type="ECO:0008006" key="3">
    <source>
        <dbReference type="Google" id="ProtNLM"/>
    </source>
</evidence>
<evidence type="ECO:0000313" key="2">
    <source>
        <dbReference type="EMBL" id="BBA45173.1"/>
    </source>
</evidence>
<name>A0A250LKU8_9BURK</name>
<dbReference type="RefSeq" id="WP_135370787.1">
    <property type="nucleotide sequence ID" value="NZ_AP018358.1"/>
</dbReference>
<dbReference type="AlphaFoldDB" id="A0A250LKU8"/>
<dbReference type="EMBL" id="AP018360">
    <property type="protein sequence ID" value="BBA45173.1"/>
    <property type="molecule type" value="Genomic_DNA"/>
</dbReference>
<reference evidence="2" key="2">
    <citation type="journal article" date="2017" name="Genome Announc.">
        <title>High-Quality Draft Genome Sequence of Burkholderia contaminans CH-1, a Gram-Negative Bacterium That Metabolizes 2-Azahypoxanthine, a Plant Growth-Regulating Compound.</title>
        <authorList>
            <person name="Choi J.-H."/>
            <person name="Sugiura H."/>
            <person name="Moriuchi R."/>
            <person name="Kawagishi H."/>
            <person name="Dohra H."/>
        </authorList>
    </citation>
    <scope>NUCLEOTIDE SEQUENCE</scope>
    <source>
        <strain evidence="2">CH-1</strain>
        <plasmid evidence="2">pBC453</plasmid>
    </source>
</reference>
<evidence type="ECO:0000313" key="1">
    <source>
        <dbReference type="EMBL" id="BBA43448.1"/>
    </source>
</evidence>
<protein>
    <recommendedName>
        <fullName evidence="3">HNH endonuclease 5 domain-containing protein</fullName>
    </recommendedName>
</protein>
<geneLocation type="plasmid" evidence="2">
    <name>pBC453</name>
</geneLocation>
<sequence length="416" mass="45830">MSIQSVESRCIYCSSLGPFSDEHMIPAGLGADDNRYLLRDMVCETCNTTVFSPLELEWLRNSPTAIGRIFMQAKGRKRGNKKNPPKLGAATQILVTPEGYTAEAEIGYQGKATILPQMILVDEHQCSVTGSNKEEFDRFISQVQEGFGSSITCASKLDETATHKFQIATFVWEDGRYIEHHQVDADKLPASCLLYLPIAPNEHGKFTSNSRLFRRPNGQIVLRLRRDLQLGSALAAFRKVGESLDLSTLVEGELKNPLVNIGFSFQPEVTGRVLAKTGLNILGHLLGVNYVGHPAFQSIKESITTGRPSIPLYTDEAKAPFRMLFSGLPDTHHGFMLSAHPWHEQTCGIGLATRLYGSQVGVVPLAHGLPHPPIDLPVIFTVDYGAHLIEQYSLTEYMRKYPITPSSLGGNHVLSG</sequence>
<reference evidence="2" key="1">
    <citation type="journal article" date="2016" name="Biosci. Biotechnol. Biochem.">
        <title>Bioconversion of AHX to AOH by resting cells of Burkholderia contaminans CH-1.</title>
        <authorList>
            <person name="Choi J.H."/>
            <person name="Kikuchi A."/>
            <person name="Pumkaeo P."/>
            <person name="Hirai H."/>
            <person name="Tokuyama S."/>
            <person name="Kawagishi H."/>
        </authorList>
    </citation>
    <scope>NUCLEOTIDE SEQUENCE</scope>
    <source>
        <strain evidence="2">CH-1</strain>
        <plasmid evidence="2">pBC453</plasmid>
    </source>
</reference>
<proteinExistence type="predicted"/>
<accession>A0A250LKU8</accession>
<keyword evidence="2" id="KW-0614">Plasmid</keyword>
<organism evidence="2">
    <name type="scientific">Burkholderia contaminans</name>
    <dbReference type="NCBI Taxonomy" id="488447"/>
    <lineage>
        <taxon>Bacteria</taxon>
        <taxon>Pseudomonadati</taxon>
        <taxon>Pseudomonadota</taxon>
        <taxon>Betaproteobacteria</taxon>
        <taxon>Burkholderiales</taxon>
        <taxon>Burkholderiaceae</taxon>
        <taxon>Burkholderia</taxon>
        <taxon>Burkholderia cepacia complex</taxon>
    </lineage>
</organism>